<accession>A0A2Z4Y2L7</accession>
<proteinExistence type="predicted"/>
<sequence>MGRLGSHFILSSKVLTTHEQICLVEEMGLPIRRGVITYRMRNPRRQGGPIPMAFHNSSILRL</sequence>
<organism evidence="1 2">
    <name type="scientific">Sumerlaea chitinivorans</name>
    <dbReference type="NCBI Taxonomy" id="2250252"/>
    <lineage>
        <taxon>Bacteria</taxon>
        <taxon>Candidatus Sumerlaeota</taxon>
        <taxon>Candidatus Sumerlaeia</taxon>
        <taxon>Candidatus Sumerlaeales</taxon>
        <taxon>Candidatus Sumerlaeaceae</taxon>
        <taxon>Candidatus Sumerlaea</taxon>
    </lineage>
</organism>
<dbReference type="Proteomes" id="UP000262583">
    <property type="component" value="Chromosome"/>
</dbReference>
<protein>
    <submittedName>
        <fullName evidence="1">Uncharacterized protein</fullName>
    </submittedName>
</protein>
<evidence type="ECO:0000313" key="2">
    <source>
        <dbReference type="Proteomes" id="UP000262583"/>
    </source>
</evidence>
<evidence type="ECO:0000313" key="1">
    <source>
        <dbReference type="EMBL" id="AXA34982.1"/>
    </source>
</evidence>
<dbReference type="AlphaFoldDB" id="A0A2Z4Y2L7"/>
<gene>
    <name evidence="1" type="ORF">BRCON_0205</name>
</gene>
<name>A0A2Z4Y2L7_SUMC1</name>
<reference evidence="1 2" key="1">
    <citation type="submission" date="2018-05" db="EMBL/GenBank/DDBJ databases">
        <title>A metagenomic window into the 2 km-deep terrestrial subsurface aquifer revealed taxonomically and functionally diverse microbial community comprising novel uncultured bacterial lineages.</title>
        <authorList>
            <person name="Kadnikov V.V."/>
            <person name="Mardanov A.V."/>
            <person name="Beletsky A.V."/>
            <person name="Banks D."/>
            <person name="Pimenov N.V."/>
            <person name="Frank Y.A."/>
            <person name="Karnachuk O.V."/>
            <person name="Ravin N.V."/>
        </authorList>
    </citation>
    <scope>NUCLEOTIDE SEQUENCE [LARGE SCALE GENOMIC DNA]</scope>
    <source>
        <strain evidence="1">BY</strain>
    </source>
</reference>
<dbReference type="EMBL" id="CP030759">
    <property type="protein sequence ID" value="AXA34982.1"/>
    <property type="molecule type" value="Genomic_DNA"/>
</dbReference>
<dbReference type="KEGG" id="schv:BRCON_0205"/>